<dbReference type="Pfam" id="PF09334">
    <property type="entry name" value="tRNA-synt_1g"/>
    <property type="match status" value="1"/>
</dbReference>
<dbReference type="InterPro" id="IPR032678">
    <property type="entry name" value="tRNA-synt_1_cat_dom"/>
</dbReference>
<dbReference type="InterPro" id="IPR014729">
    <property type="entry name" value="Rossmann-like_a/b/a_fold"/>
</dbReference>
<organism evidence="15 16">
    <name type="scientific">Ectocarpus siliculosus</name>
    <name type="common">Brown alga</name>
    <name type="synonym">Conferva siliculosa</name>
    <dbReference type="NCBI Taxonomy" id="2880"/>
    <lineage>
        <taxon>Eukaryota</taxon>
        <taxon>Sar</taxon>
        <taxon>Stramenopiles</taxon>
        <taxon>Ochrophyta</taxon>
        <taxon>PX clade</taxon>
        <taxon>Phaeophyceae</taxon>
        <taxon>Ectocarpales</taxon>
        <taxon>Ectocarpaceae</taxon>
        <taxon>Ectocarpus</taxon>
    </lineage>
</organism>
<keyword evidence="6" id="KW-0862">Zinc</keyword>
<comment type="cofactor">
    <cofactor evidence="1">
        <name>Zn(2+)</name>
        <dbReference type="ChEBI" id="CHEBI:29105"/>
    </cofactor>
</comment>
<evidence type="ECO:0000259" key="14">
    <source>
        <dbReference type="Pfam" id="PF19303"/>
    </source>
</evidence>
<keyword evidence="8 11" id="KW-0648">Protein biosynthesis</keyword>
<dbReference type="SUPFAM" id="SSF47323">
    <property type="entry name" value="Anticodon-binding domain of a subclass of class I aminoacyl-tRNA synthetases"/>
    <property type="match status" value="1"/>
</dbReference>
<evidence type="ECO:0000256" key="4">
    <source>
        <dbReference type="ARBA" id="ARBA00022723"/>
    </source>
</evidence>
<evidence type="ECO:0000256" key="8">
    <source>
        <dbReference type="ARBA" id="ARBA00022917"/>
    </source>
</evidence>
<keyword evidence="4" id="KW-0479">Metal-binding</keyword>
<keyword evidence="9 11" id="KW-0030">Aminoacyl-tRNA synthetase</keyword>
<evidence type="ECO:0000256" key="2">
    <source>
        <dbReference type="ARBA" id="ARBA00012838"/>
    </source>
</evidence>
<dbReference type="SUPFAM" id="SSF52374">
    <property type="entry name" value="Nucleotidylyl transferase"/>
    <property type="match status" value="1"/>
</dbReference>
<dbReference type="NCBIfam" id="TIGR00398">
    <property type="entry name" value="metG"/>
    <property type="match status" value="1"/>
</dbReference>
<keyword evidence="16" id="KW-1185">Reference proteome</keyword>
<proteinExistence type="inferred from homology"/>
<comment type="similarity">
    <text evidence="11">Belongs to the class-I aminoacyl-tRNA synthetase family.</text>
</comment>
<evidence type="ECO:0000259" key="12">
    <source>
        <dbReference type="Pfam" id="PF01406"/>
    </source>
</evidence>
<name>D8LK94_ECTSI</name>
<dbReference type="InterPro" id="IPR015413">
    <property type="entry name" value="Methionyl/Leucyl_tRNA_Synth"/>
</dbReference>
<dbReference type="CDD" id="cd00814">
    <property type="entry name" value="MetRS_core"/>
    <property type="match status" value="1"/>
</dbReference>
<dbReference type="Proteomes" id="UP000002630">
    <property type="component" value="Unassembled WGS sequence"/>
</dbReference>
<dbReference type="Gene3D" id="1.10.730.10">
    <property type="entry name" value="Isoleucyl-tRNA Synthetase, Domain 1"/>
    <property type="match status" value="1"/>
</dbReference>
<dbReference type="OrthoDB" id="24670at2759"/>
<dbReference type="Pfam" id="PF01406">
    <property type="entry name" value="tRNA-synt_1e"/>
    <property type="match status" value="1"/>
</dbReference>
<dbReference type="PRINTS" id="PR01041">
    <property type="entry name" value="TRNASYNTHMET"/>
</dbReference>
<protein>
    <recommendedName>
        <fullName evidence="2">methionine--tRNA ligase</fullName>
        <ecNumber evidence="2">6.1.1.10</ecNumber>
    </recommendedName>
    <alternativeName>
        <fullName evidence="10">Methionyl-tRNA synthetase</fullName>
    </alternativeName>
</protein>
<evidence type="ECO:0000256" key="5">
    <source>
        <dbReference type="ARBA" id="ARBA00022741"/>
    </source>
</evidence>
<evidence type="ECO:0000313" key="16">
    <source>
        <dbReference type="Proteomes" id="UP000002630"/>
    </source>
</evidence>
<dbReference type="NCBIfam" id="NF008900">
    <property type="entry name" value="PRK12267.1"/>
    <property type="match status" value="1"/>
</dbReference>
<evidence type="ECO:0000259" key="13">
    <source>
        <dbReference type="Pfam" id="PF09334"/>
    </source>
</evidence>
<dbReference type="InterPro" id="IPR009080">
    <property type="entry name" value="tRNAsynth_Ia_anticodon-bd"/>
</dbReference>
<accession>D8LK94</accession>
<dbReference type="GO" id="GO:0006431">
    <property type="term" value="P:methionyl-tRNA aminoacylation"/>
    <property type="evidence" value="ECO:0007669"/>
    <property type="project" value="InterPro"/>
</dbReference>
<evidence type="ECO:0000256" key="3">
    <source>
        <dbReference type="ARBA" id="ARBA00022598"/>
    </source>
</evidence>
<reference evidence="15 16" key="1">
    <citation type="journal article" date="2010" name="Nature">
        <title>The Ectocarpus genome and the independent evolution of multicellularity in brown algae.</title>
        <authorList>
            <person name="Cock J.M."/>
            <person name="Sterck L."/>
            <person name="Rouze P."/>
            <person name="Scornet D."/>
            <person name="Allen A.E."/>
            <person name="Amoutzias G."/>
            <person name="Anthouard V."/>
            <person name="Artiguenave F."/>
            <person name="Aury J.M."/>
            <person name="Badger J.H."/>
            <person name="Beszteri B."/>
            <person name="Billiau K."/>
            <person name="Bonnet E."/>
            <person name="Bothwell J.H."/>
            <person name="Bowler C."/>
            <person name="Boyen C."/>
            <person name="Brownlee C."/>
            <person name="Carrano C.J."/>
            <person name="Charrier B."/>
            <person name="Cho G.Y."/>
            <person name="Coelho S.M."/>
            <person name="Collen J."/>
            <person name="Corre E."/>
            <person name="Da Silva C."/>
            <person name="Delage L."/>
            <person name="Delaroque N."/>
            <person name="Dittami S.M."/>
            <person name="Doulbeau S."/>
            <person name="Elias M."/>
            <person name="Farnham G."/>
            <person name="Gachon C.M."/>
            <person name="Gschloessl B."/>
            <person name="Heesch S."/>
            <person name="Jabbari K."/>
            <person name="Jubin C."/>
            <person name="Kawai H."/>
            <person name="Kimura K."/>
            <person name="Kloareg B."/>
            <person name="Kupper F.C."/>
            <person name="Lang D."/>
            <person name="Le Bail A."/>
            <person name="Leblanc C."/>
            <person name="Lerouge P."/>
            <person name="Lohr M."/>
            <person name="Lopez P.J."/>
            <person name="Martens C."/>
            <person name="Maumus F."/>
            <person name="Michel G."/>
            <person name="Miranda-Saavedra D."/>
            <person name="Morales J."/>
            <person name="Moreau H."/>
            <person name="Motomura T."/>
            <person name="Nagasato C."/>
            <person name="Napoli C.A."/>
            <person name="Nelson D.R."/>
            <person name="Nyvall-Collen P."/>
            <person name="Peters A.F."/>
            <person name="Pommier C."/>
            <person name="Potin P."/>
            <person name="Poulain J."/>
            <person name="Quesneville H."/>
            <person name="Read B."/>
            <person name="Rensing S.A."/>
            <person name="Ritter A."/>
            <person name="Rousvoal S."/>
            <person name="Samanta M."/>
            <person name="Samson G."/>
            <person name="Schroeder D.C."/>
            <person name="Segurens B."/>
            <person name="Strittmatter M."/>
            <person name="Tonon T."/>
            <person name="Tregear J.W."/>
            <person name="Valentin K."/>
            <person name="von Dassow P."/>
            <person name="Yamagishi T."/>
            <person name="Van de Peer Y."/>
            <person name="Wincker P."/>
        </authorList>
    </citation>
    <scope>NUCLEOTIDE SEQUENCE [LARGE SCALE GENOMIC DNA]</scope>
    <source>
        <strain evidence="16">Ec32 / CCAP1310/4</strain>
    </source>
</reference>
<dbReference type="InterPro" id="IPR033911">
    <property type="entry name" value="MetRS_core"/>
</dbReference>
<dbReference type="HAMAP" id="MF_01228">
    <property type="entry name" value="Met_tRNA_synth_type2"/>
    <property type="match status" value="1"/>
</dbReference>
<dbReference type="AlphaFoldDB" id="D8LK94"/>
<evidence type="ECO:0000256" key="10">
    <source>
        <dbReference type="ARBA" id="ARBA00030904"/>
    </source>
</evidence>
<dbReference type="PANTHER" id="PTHR43326">
    <property type="entry name" value="METHIONYL-TRNA SYNTHETASE"/>
    <property type="match status" value="1"/>
</dbReference>
<evidence type="ECO:0000256" key="9">
    <source>
        <dbReference type="ARBA" id="ARBA00023146"/>
    </source>
</evidence>
<dbReference type="PANTHER" id="PTHR43326:SF1">
    <property type="entry name" value="METHIONINE--TRNA LIGASE, MITOCHONDRIAL"/>
    <property type="match status" value="1"/>
</dbReference>
<dbReference type="GO" id="GO:0004825">
    <property type="term" value="F:methionine-tRNA ligase activity"/>
    <property type="evidence" value="ECO:0007669"/>
    <property type="project" value="UniProtKB-EC"/>
</dbReference>
<feature type="domain" description="Methionyl/Leucyl tRNA synthetase" evidence="13">
    <location>
        <begin position="209"/>
        <end position="432"/>
    </location>
</feature>
<evidence type="ECO:0000313" key="15">
    <source>
        <dbReference type="EMBL" id="CBN79628.1"/>
    </source>
</evidence>
<dbReference type="GO" id="GO:0005524">
    <property type="term" value="F:ATP binding"/>
    <property type="evidence" value="ECO:0007669"/>
    <property type="project" value="UniProtKB-KW"/>
</dbReference>
<dbReference type="GO" id="GO:0046872">
    <property type="term" value="F:metal ion binding"/>
    <property type="evidence" value="ECO:0007669"/>
    <property type="project" value="UniProtKB-KW"/>
</dbReference>
<dbReference type="EMBL" id="FN649760">
    <property type="protein sequence ID" value="CBN79628.1"/>
    <property type="molecule type" value="Genomic_DNA"/>
</dbReference>
<evidence type="ECO:0000256" key="1">
    <source>
        <dbReference type="ARBA" id="ARBA00001947"/>
    </source>
</evidence>
<evidence type="ECO:0000256" key="11">
    <source>
        <dbReference type="RuleBase" id="RU363039"/>
    </source>
</evidence>
<dbReference type="InterPro" id="IPR023457">
    <property type="entry name" value="Met-tRNA_synth_2"/>
</dbReference>
<keyword evidence="3 11" id="KW-0436">Ligase</keyword>
<dbReference type="STRING" id="2880.D8LK94"/>
<keyword evidence="7 11" id="KW-0067">ATP-binding</keyword>
<dbReference type="EC" id="6.1.1.10" evidence="2"/>
<dbReference type="CDD" id="cd07957">
    <property type="entry name" value="Anticodon_Ia_Met"/>
    <property type="match status" value="1"/>
</dbReference>
<feature type="domain" description="tRNA synthetases class I catalytic" evidence="12">
    <location>
        <begin position="85"/>
        <end position="186"/>
    </location>
</feature>
<dbReference type="Gene3D" id="3.40.50.620">
    <property type="entry name" value="HUPs"/>
    <property type="match status" value="1"/>
</dbReference>
<sequence>MGYRQLAIAMLSLAHRSSSFVPRALTTGSSRGRARSQAWSRAGTAAAAATAVRTRMSSASSSASSTGHDTKEMPPYYVTTPIYYVNDKPHIGHAYTTLACDVIARFMRLDGREVMFLTGTDEHGQKVEASALKADKSPQQFCDEVSQEFRDLLKTMNFSNDRFIRTTDTSHKVAASALWNRLQERGQISLGVYAGWYSVRDEAFYGEAELVDGKAPSGAEVEWVEKEPSYFFKLSEWQQPLLDFYAENPQFIAPESRRNEAVSFVSGGLRDLSISRTSFSWGVPVPGDDEHVMYVWVDALANYISALGFPEMGEAGEFSKFWPADLHVIGKDILRFHSVYWPALLLAAGLEPPKRLFVHGWWTKDGQKISKSTGNVIDPLDLVARYGVDATRYFLMSEVPFGNDGDFSETAFQNRVNSNLANEVGNLAMRTLSMAVKNCGGQVPRPAAAADAGDVDEGGDKALGREDFDLTPEDKELLKSAGECLGVVRPLVGETQQLHKALEAILLVSRDANRYVDFQAPWKLKKTDPDRMKTVLWVLLETIRHVGILYQPFVPEAAGKLLDQLGVPEGDARLFAALDQGGGGRFSLQPGVPLDKPVPVFPRIEVPEEAVAS</sequence>
<dbReference type="Gene3D" id="2.170.220.10">
    <property type="match status" value="1"/>
</dbReference>
<dbReference type="InterPro" id="IPR014758">
    <property type="entry name" value="Met-tRNA_synth"/>
</dbReference>
<dbReference type="FunFam" id="2.170.220.10:FF:000002">
    <property type="entry name" value="Methionine--tRNA ligase"/>
    <property type="match status" value="1"/>
</dbReference>
<keyword evidence="5 11" id="KW-0547">Nucleotide-binding</keyword>
<dbReference type="Pfam" id="PF19303">
    <property type="entry name" value="Anticodon_3"/>
    <property type="match status" value="1"/>
</dbReference>
<dbReference type="InterPro" id="IPR041872">
    <property type="entry name" value="Anticodon_Met"/>
</dbReference>
<feature type="domain" description="Methionyl-tRNA synthetase anticodon-binding" evidence="14">
    <location>
        <begin position="497"/>
        <end position="568"/>
    </location>
</feature>
<evidence type="ECO:0000256" key="7">
    <source>
        <dbReference type="ARBA" id="ARBA00022840"/>
    </source>
</evidence>
<gene>
    <name evidence="15" type="primary">MetRS</name>
    <name evidence="15" type="ORF">Esi_0283_0022</name>
</gene>
<dbReference type="InParanoid" id="D8LK94"/>
<evidence type="ECO:0000256" key="6">
    <source>
        <dbReference type="ARBA" id="ARBA00022833"/>
    </source>
</evidence>